<comment type="caution">
    <text evidence="2">The sequence shown here is derived from an EMBL/GenBank/DDBJ whole genome shotgun (WGS) entry which is preliminary data.</text>
</comment>
<protein>
    <submittedName>
        <fullName evidence="2">Uncharacterized protein</fullName>
    </submittedName>
</protein>
<feature type="transmembrane region" description="Helical" evidence="1">
    <location>
        <begin position="12"/>
        <end position="31"/>
    </location>
</feature>
<dbReference type="Proteomes" id="UP000037848">
    <property type="component" value="Unassembled WGS sequence"/>
</dbReference>
<reference evidence="2 3" key="1">
    <citation type="submission" date="2015-08" db="EMBL/GenBank/DDBJ databases">
        <title>Draft Genome Sequence of Pseudoalteromonas porphyrae UCD-SED14.</title>
        <authorList>
            <person name="Coil D.A."/>
            <person name="Jospin G."/>
            <person name="Lee R.D."/>
            <person name="Eisen J.A."/>
        </authorList>
    </citation>
    <scope>NUCLEOTIDE SEQUENCE [LARGE SCALE GENOMIC DNA]</scope>
    <source>
        <strain evidence="2 3">UCD-SED14</strain>
    </source>
</reference>
<keyword evidence="1" id="KW-0812">Transmembrane</keyword>
<sequence>MRALYIHKHTNQLDYIFNFLFNMVLTTLNAWSSFVQQNSSSFLLITACAIRYLMIEFSPHLKEDNYLGPSYESYFI</sequence>
<dbReference type="EMBL" id="LHPH01000026">
    <property type="protein sequence ID" value="KPH58283.1"/>
    <property type="molecule type" value="Genomic_DNA"/>
</dbReference>
<dbReference type="AlphaFoldDB" id="A0A0N1EER5"/>
<accession>A0A0N1EER5</accession>
<evidence type="ECO:0000256" key="1">
    <source>
        <dbReference type="SAM" id="Phobius"/>
    </source>
</evidence>
<name>A0A0N1EER5_9GAMM</name>
<keyword evidence="1" id="KW-1133">Transmembrane helix</keyword>
<organism evidence="2 3">
    <name type="scientific">Pseudoalteromonas porphyrae</name>
    <dbReference type="NCBI Taxonomy" id="187330"/>
    <lineage>
        <taxon>Bacteria</taxon>
        <taxon>Pseudomonadati</taxon>
        <taxon>Pseudomonadota</taxon>
        <taxon>Gammaproteobacteria</taxon>
        <taxon>Alteromonadales</taxon>
        <taxon>Pseudoalteromonadaceae</taxon>
        <taxon>Pseudoalteromonas</taxon>
    </lineage>
</organism>
<evidence type="ECO:0000313" key="2">
    <source>
        <dbReference type="EMBL" id="KPH58283.1"/>
    </source>
</evidence>
<evidence type="ECO:0000313" key="3">
    <source>
        <dbReference type="Proteomes" id="UP000037848"/>
    </source>
</evidence>
<keyword evidence="1" id="KW-0472">Membrane</keyword>
<dbReference type="PATRIC" id="fig|187330.3.peg.2260"/>
<proteinExistence type="predicted"/>
<gene>
    <name evidence="2" type="ORF">ADS77_18050</name>
</gene>
<keyword evidence="3" id="KW-1185">Reference proteome</keyword>